<evidence type="ECO:0000256" key="6">
    <source>
        <dbReference type="SAM" id="Phobius"/>
    </source>
</evidence>
<keyword evidence="8" id="KW-1185">Reference proteome</keyword>
<dbReference type="Proteomes" id="UP000285864">
    <property type="component" value="Unassembled WGS sequence"/>
</dbReference>
<dbReference type="Pfam" id="PF03706">
    <property type="entry name" value="LPG_synthase_TM"/>
    <property type="match status" value="1"/>
</dbReference>
<proteinExistence type="predicted"/>
<feature type="transmembrane region" description="Helical" evidence="6">
    <location>
        <begin position="176"/>
        <end position="194"/>
    </location>
</feature>
<protein>
    <submittedName>
        <fullName evidence="7">UPF0104 family protein</fullName>
    </submittedName>
</protein>
<dbReference type="AlphaFoldDB" id="A0A412GSF4"/>
<keyword evidence="2" id="KW-1003">Cell membrane</keyword>
<name>A0A412GSF4_9BACT</name>
<feature type="transmembrane region" description="Helical" evidence="6">
    <location>
        <begin position="279"/>
        <end position="295"/>
    </location>
</feature>
<keyword evidence="4 6" id="KW-1133">Transmembrane helix</keyword>
<evidence type="ECO:0000256" key="4">
    <source>
        <dbReference type="ARBA" id="ARBA00022989"/>
    </source>
</evidence>
<evidence type="ECO:0000256" key="5">
    <source>
        <dbReference type="ARBA" id="ARBA00023136"/>
    </source>
</evidence>
<comment type="subcellular location">
    <subcellularLocation>
        <location evidence="1">Cell membrane</location>
        <topology evidence="1">Multi-pass membrane protein</topology>
    </subcellularLocation>
</comment>
<evidence type="ECO:0000256" key="3">
    <source>
        <dbReference type="ARBA" id="ARBA00022692"/>
    </source>
</evidence>
<accession>A0A412GSF4</accession>
<dbReference type="EMBL" id="QRUU01000019">
    <property type="protein sequence ID" value="RGR97716.1"/>
    <property type="molecule type" value="Genomic_DNA"/>
</dbReference>
<keyword evidence="5 6" id="KW-0472">Membrane</keyword>
<feature type="transmembrane region" description="Helical" evidence="6">
    <location>
        <begin position="224"/>
        <end position="241"/>
    </location>
</feature>
<sequence length="337" mass="37811">MERTDIKKLINKVFQVALPLVLGAVILLWTYHGFNFRHVYEVMDGGMNYGWMLFSLVFGVFGHLFRGWRWNLALAPLGEHPKISNSVYAIFIAYAANLVLPRVGEVSRCGILAKYDNVSFSKSLGTVVSERLVDSVCVLLITAGTLLLQSGVFARFFRITGTDGAFFLHLFSSTNFYITLICIVAALVLLFWLIRNLTIFAKVRGLIKNVWLGCLSIRQVHRPVLYIIYTVAIWLCYYLHFYLTFYCFDFSAGLGWVAGLVLFVVGSIAVIVPTPNGAGPWHFAVITMMMMYGVSKEDAGIFALLVHGIQTFLLILLGIYGLVALPLTNKNKTKTYE</sequence>
<dbReference type="InterPro" id="IPR022791">
    <property type="entry name" value="L-PG_synthase/AglD"/>
</dbReference>
<evidence type="ECO:0000256" key="1">
    <source>
        <dbReference type="ARBA" id="ARBA00004651"/>
    </source>
</evidence>
<keyword evidence="3 6" id="KW-0812">Transmembrane</keyword>
<feature type="transmembrane region" description="Helical" evidence="6">
    <location>
        <begin position="253"/>
        <end position="272"/>
    </location>
</feature>
<gene>
    <name evidence="7" type="ORF">DWY20_06270</name>
</gene>
<feature type="transmembrane region" description="Helical" evidence="6">
    <location>
        <begin position="12"/>
        <end position="34"/>
    </location>
</feature>
<organism evidence="7 8">
    <name type="scientific">Phocaeicola coprocola</name>
    <dbReference type="NCBI Taxonomy" id="310298"/>
    <lineage>
        <taxon>Bacteria</taxon>
        <taxon>Pseudomonadati</taxon>
        <taxon>Bacteroidota</taxon>
        <taxon>Bacteroidia</taxon>
        <taxon>Bacteroidales</taxon>
        <taxon>Bacteroidaceae</taxon>
        <taxon>Phocaeicola</taxon>
    </lineage>
</organism>
<evidence type="ECO:0000313" key="8">
    <source>
        <dbReference type="Proteomes" id="UP000285864"/>
    </source>
</evidence>
<evidence type="ECO:0000313" key="7">
    <source>
        <dbReference type="EMBL" id="RGR97716.1"/>
    </source>
</evidence>
<evidence type="ECO:0000256" key="2">
    <source>
        <dbReference type="ARBA" id="ARBA00022475"/>
    </source>
</evidence>
<comment type="caution">
    <text evidence="7">The sequence shown here is derived from an EMBL/GenBank/DDBJ whole genome shotgun (WGS) entry which is preliminary data.</text>
</comment>
<feature type="transmembrane region" description="Helical" evidence="6">
    <location>
        <begin position="46"/>
        <end position="65"/>
    </location>
</feature>
<feature type="transmembrane region" description="Helical" evidence="6">
    <location>
        <begin position="301"/>
        <end position="325"/>
    </location>
</feature>
<reference evidence="7 8" key="1">
    <citation type="submission" date="2018-08" db="EMBL/GenBank/DDBJ databases">
        <title>A genome reference for cultivated species of the human gut microbiota.</title>
        <authorList>
            <person name="Zou Y."/>
            <person name="Xue W."/>
            <person name="Luo G."/>
        </authorList>
    </citation>
    <scope>NUCLEOTIDE SEQUENCE [LARGE SCALE GENOMIC DNA]</scope>
    <source>
        <strain evidence="7 8">AF24-2</strain>
    </source>
</reference>
<dbReference type="RefSeq" id="WP_118483913.1">
    <property type="nucleotide sequence ID" value="NZ_CATZZN010000011.1"/>
</dbReference>
<dbReference type="PANTHER" id="PTHR39087">
    <property type="entry name" value="UPF0104 MEMBRANE PROTEIN MJ1595"/>
    <property type="match status" value="1"/>
</dbReference>
<feature type="transmembrane region" description="Helical" evidence="6">
    <location>
        <begin position="132"/>
        <end position="156"/>
    </location>
</feature>
<dbReference type="PANTHER" id="PTHR39087:SF2">
    <property type="entry name" value="UPF0104 MEMBRANE PROTEIN MJ1595"/>
    <property type="match status" value="1"/>
</dbReference>
<dbReference type="GO" id="GO:0005886">
    <property type="term" value="C:plasma membrane"/>
    <property type="evidence" value="ECO:0007669"/>
    <property type="project" value="UniProtKB-SubCell"/>
</dbReference>